<gene>
    <name evidence="2" type="ORF">OM074_14870</name>
</gene>
<dbReference type="EMBL" id="JAPDPI010000032">
    <property type="protein sequence ID" value="MCW3806918.1"/>
    <property type="molecule type" value="Genomic_DNA"/>
</dbReference>
<dbReference type="Proteomes" id="UP001207408">
    <property type="component" value="Unassembled WGS sequence"/>
</dbReference>
<evidence type="ECO:0000256" key="1">
    <source>
        <dbReference type="SAM" id="MobiDB-lite"/>
    </source>
</evidence>
<evidence type="ECO:0000313" key="3">
    <source>
        <dbReference type="Proteomes" id="UP001207408"/>
    </source>
</evidence>
<comment type="caution">
    <text evidence="2">The sequence shown here is derived from an EMBL/GenBank/DDBJ whole genome shotgun (WGS) entry which is preliminary data.</text>
</comment>
<dbReference type="RefSeq" id="WP_301200822.1">
    <property type="nucleotide sequence ID" value="NZ_JAPDPI010000032.1"/>
</dbReference>
<sequence>MAKNFLFAITISALLSSFSAGNSQIIKDEKKITTEIKPGKKKATLILSDGRRIELEANRDTILQSNVSGINIKIDSTGINYIECTQKPENKKTLSPSSPLSKKKRVNLN</sequence>
<proteinExistence type="predicted"/>
<feature type="region of interest" description="Disordered" evidence="1">
    <location>
        <begin position="87"/>
        <end position="109"/>
    </location>
</feature>
<accession>A0AAE3SKV3</accession>
<name>A0AAE3SKV3_9BACT</name>
<protein>
    <submittedName>
        <fullName evidence="2">Uncharacterized protein</fullName>
    </submittedName>
</protein>
<evidence type="ECO:0000313" key="2">
    <source>
        <dbReference type="EMBL" id="MCW3806918.1"/>
    </source>
</evidence>
<dbReference type="AlphaFoldDB" id="A0AAE3SKV3"/>
<keyword evidence="3" id="KW-1185">Reference proteome</keyword>
<reference evidence="2" key="1">
    <citation type="submission" date="2022-10" db="EMBL/GenBank/DDBJ databases">
        <authorList>
            <person name="Yu W.X."/>
        </authorList>
    </citation>
    <scope>NUCLEOTIDE SEQUENCE</scope>
    <source>
        <strain evidence="2">D04</strain>
    </source>
</reference>
<organism evidence="2 3">
    <name type="scientific">Plebeiibacterium marinum</name>
    <dbReference type="NCBI Taxonomy" id="2992111"/>
    <lineage>
        <taxon>Bacteria</taxon>
        <taxon>Pseudomonadati</taxon>
        <taxon>Bacteroidota</taxon>
        <taxon>Bacteroidia</taxon>
        <taxon>Marinilabiliales</taxon>
        <taxon>Marinilabiliaceae</taxon>
        <taxon>Plebeiibacterium</taxon>
    </lineage>
</organism>